<evidence type="ECO:0000259" key="3">
    <source>
        <dbReference type="Pfam" id="PF13828"/>
    </source>
</evidence>
<feature type="domain" description="DUF4190" evidence="3">
    <location>
        <begin position="66"/>
        <end position="119"/>
    </location>
</feature>
<feature type="region of interest" description="Disordered" evidence="1">
    <location>
        <begin position="1"/>
        <end position="39"/>
    </location>
</feature>
<evidence type="ECO:0000313" key="5">
    <source>
        <dbReference type="Proteomes" id="UP001232536"/>
    </source>
</evidence>
<accession>A0ABT9D9Q1</accession>
<reference evidence="4 5" key="1">
    <citation type="submission" date="2023-07" db="EMBL/GenBank/DDBJ databases">
        <title>Description of novel actinomycetes strains, isolated from tidal flat sediment.</title>
        <authorList>
            <person name="Lu C."/>
        </authorList>
    </citation>
    <scope>NUCLEOTIDE SEQUENCE [LARGE SCALE GENOMIC DNA]</scope>
    <source>
        <strain evidence="4 5">SYSU T00b441</strain>
    </source>
</reference>
<dbReference type="RefSeq" id="WP_304599396.1">
    <property type="nucleotide sequence ID" value="NZ_JAUQYO010000003.1"/>
</dbReference>
<keyword evidence="2" id="KW-0472">Membrane</keyword>
<evidence type="ECO:0000256" key="1">
    <source>
        <dbReference type="SAM" id="MobiDB-lite"/>
    </source>
</evidence>
<comment type="caution">
    <text evidence="4">The sequence shown here is derived from an EMBL/GenBank/DDBJ whole genome shotgun (WGS) entry which is preliminary data.</text>
</comment>
<keyword evidence="5" id="KW-1185">Reference proteome</keyword>
<feature type="transmembrane region" description="Helical" evidence="2">
    <location>
        <begin position="65"/>
        <end position="89"/>
    </location>
</feature>
<evidence type="ECO:0000313" key="4">
    <source>
        <dbReference type="EMBL" id="MDO8105687.1"/>
    </source>
</evidence>
<dbReference type="Pfam" id="PF13828">
    <property type="entry name" value="DUF4190"/>
    <property type="match status" value="1"/>
</dbReference>
<feature type="compositionally biased region" description="Low complexity" evidence="1">
    <location>
        <begin position="15"/>
        <end position="24"/>
    </location>
</feature>
<keyword evidence="2" id="KW-0812">Transmembrane</keyword>
<keyword evidence="2" id="KW-1133">Transmembrane helix</keyword>
<evidence type="ECO:0000256" key="2">
    <source>
        <dbReference type="SAM" id="Phobius"/>
    </source>
</evidence>
<organism evidence="4 5">
    <name type="scientific">Actinotalea lenta</name>
    <dbReference type="NCBI Taxonomy" id="3064654"/>
    <lineage>
        <taxon>Bacteria</taxon>
        <taxon>Bacillati</taxon>
        <taxon>Actinomycetota</taxon>
        <taxon>Actinomycetes</taxon>
        <taxon>Micrococcales</taxon>
        <taxon>Cellulomonadaceae</taxon>
        <taxon>Actinotalea</taxon>
    </lineage>
</organism>
<sequence>MTSHDTFQPGPPPSGLSAPPSFSGQLAPTPPHVAPAGGQAAGDAYAAAAYAPSYLPGQLLGTNRWAIASLVLSLLGVCLGGVIAGHVALRRIAVSGQRGRGLAVTGLVLGYLTLVAAAVVAAWYFGLLAALA</sequence>
<protein>
    <submittedName>
        <fullName evidence="4">DUF4190 domain-containing protein</fullName>
    </submittedName>
</protein>
<dbReference type="EMBL" id="JAUQYP010000001">
    <property type="protein sequence ID" value="MDO8105687.1"/>
    <property type="molecule type" value="Genomic_DNA"/>
</dbReference>
<proteinExistence type="predicted"/>
<dbReference type="Proteomes" id="UP001232536">
    <property type="component" value="Unassembled WGS sequence"/>
</dbReference>
<gene>
    <name evidence="4" type="ORF">Q6348_00560</name>
</gene>
<feature type="transmembrane region" description="Helical" evidence="2">
    <location>
        <begin position="101"/>
        <end position="125"/>
    </location>
</feature>
<dbReference type="InterPro" id="IPR025241">
    <property type="entry name" value="DUF4190"/>
</dbReference>
<name>A0ABT9D9Q1_9CELL</name>